<dbReference type="SUPFAM" id="SSF53448">
    <property type="entry name" value="Nucleotide-diphospho-sugar transferases"/>
    <property type="match status" value="1"/>
</dbReference>
<dbReference type="Proteomes" id="UP000318297">
    <property type="component" value="Unassembled WGS sequence"/>
</dbReference>
<protein>
    <submittedName>
        <fullName evidence="2">Nucleotidyltransferase</fullName>
    </submittedName>
</protein>
<dbReference type="GO" id="GO:0016740">
    <property type="term" value="F:transferase activity"/>
    <property type="evidence" value="ECO:0007669"/>
    <property type="project" value="UniProtKB-KW"/>
</dbReference>
<proteinExistence type="predicted"/>
<dbReference type="Pfam" id="PF00483">
    <property type="entry name" value="NTP_transferase"/>
    <property type="match status" value="1"/>
</dbReference>
<keyword evidence="3" id="KW-1185">Reference proteome</keyword>
<dbReference type="OrthoDB" id="9801810at2"/>
<keyword evidence="2" id="KW-0808">Transferase</keyword>
<gene>
    <name evidence="2" type="ORF">BKA23_1438</name>
</gene>
<dbReference type="RefSeq" id="WP_145226747.1">
    <property type="nucleotide sequence ID" value="NZ_VIVQ01000001.1"/>
</dbReference>
<evidence type="ECO:0000313" key="3">
    <source>
        <dbReference type="Proteomes" id="UP000318297"/>
    </source>
</evidence>
<dbReference type="EMBL" id="VIVQ01000001">
    <property type="protein sequence ID" value="TWE12623.1"/>
    <property type="molecule type" value="Genomic_DNA"/>
</dbReference>
<organism evidence="2 3">
    <name type="scientific">Rudaeicoccus suwonensis</name>
    <dbReference type="NCBI Taxonomy" id="657409"/>
    <lineage>
        <taxon>Bacteria</taxon>
        <taxon>Bacillati</taxon>
        <taxon>Actinomycetota</taxon>
        <taxon>Actinomycetes</taxon>
        <taxon>Micrococcales</taxon>
        <taxon>Dermacoccaceae</taxon>
        <taxon>Rudaeicoccus</taxon>
    </lineage>
</organism>
<dbReference type="CDD" id="cd04181">
    <property type="entry name" value="NTP_transferase"/>
    <property type="match status" value="1"/>
</dbReference>
<dbReference type="InterPro" id="IPR029044">
    <property type="entry name" value="Nucleotide-diphossugar_trans"/>
</dbReference>
<dbReference type="Gene3D" id="3.90.550.10">
    <property type="entry name" value="Spore Coat Polysaccharide Biosynthesis Protein SpsA, Chain A"/>
    <property type="match status" value="1"/>
</dbReference>
<sequence>MSRLLGVVLAGGRGSRLRPISDRCPKPLLPIAGEPLLALQLRRLAAAGITEVAIATGYLGDRFEPMFGDGSRLGLRCIYSWETTPLGTGGALVAAAAVLRAVPGDTLVVLNGDQLTEHDLTAQLQRFETARVQAGAGGSVHARTVQDVRAFGLLGVESGGGEDLLVSFEEKPSRACAGLVNAGTYVVDPVLLQDFPRHTHLSFERDVLPQALSVGRVVTVFHDERAGRDIGTPDTFRRANVEAVTNSGRSALIDTRASVAADAVVTGGSYVGAGATVAAGAFVSGSVILGGAVVHEGARLTDCVVTWDAHVDPGSTYNRGVIGS</sequence>
<feature type="domain" description="Nucleotidyl transferase" evidence="1">
    <location>
        <begin position="6"/>
        <end position="242"/>
    </location>
</feature>
<accession>A0A561EAI3</accession>
<dbReference type="AlphaFoldDB" id="A0A561EAI3"/>
<reference evidence="2 3" key="1">
    <citation type="submission" date="2019-06" db="EMBL/GenBank/DDBJ databases">
        <title>Sequencing the genomes of 1000 actinobacteria strains.</title>
        <authorList>
            <person name="Klenk H.-P."/>
        </authorList>
    </citation>
    <scope>NUCLEOTIDE SEQUENCE [LARGE SCALE GENOMIC DNA]</scope>
    <source>
        <strain evidence="2 3">DSM 19560</strain>
    </source>
</reference>
<evidence type="ECO:0000259" key="1">
    <source>
        <dbReference type="Pfam" id="PF00483"/>
    </source>
</evidence>
<name>A0A561EAI3_9MICO</name>
<evidence type="ECO:0000313" key="2">
    <source>
        <dbReference type="EMBL" id="TWE12623.1"/>
    </source>
</evidence>
<dbReference type="PANTHER" id="PTHR22572">
    <property type="entry name" value="SUGAR-1-PHOSPHATE GUANYL TRANSFERASE"/>
    <property type="match status" value="1"/>
</dbReference>
<dbReference type="InterPro" id="IPR050486">
    <property type="entry name" value="Mannose-1P_guanyltransferase"/>
</dbReference>
<comment type="caution">
    <text evidence="2">The sequence shown here is derived from an EMBL/GenBank/DDBJ whole genome shotgun (WGS) entry which is preliminary data.</text>
</comment>
<dbReference type="InterPro" id="IPR005835">
    <property type="entry name" value="NTP_transferase_dom"/>
</dbReference>